<proteinExistence type="predicted"/>
<sequence length="171" mass="18845">MSADTVATTAAAGRAPRLDLDVITPNNVGQLRCLNSALFPVHYPESFYTEAANNNPLCQLGYFNQVCVAAVCCRREPIPNEGRKQRVYLMTLGVLAPYRGYGLGTKLLDYALDQCSKDASIAEIYLHVQDGNDEALSFYQKRGFTIRETVPDYYTNIKPSAAHVLVKCTAS</sequence>
<dbReference type="STRING" id="78915.A0A4P9XXF9"/>
<organism evidence="4 5">
    <name type="scientific">Thamnocephalis sphaerospora</name>
    <dbReference type="NCBI Taxonomy" id="78915"/>
    <lineage>
        <taxon>Eukaryota</taxon>
        <taxon>Fungi</taxon>
        <taxon>Fungi incertae sedis</taxon>
        <taxon>Zoopagomycota</taxon>
        <taxon>Zoopagomycotina</taxon>
        <taxon>Zoopagomycetes</taxon>
        <taxon>Zoopagales</taxon>
        <taxon>Sigmoideomycetaceae</taxon>
        <taxon>Thamnocephalis</taxon>
    </lineage>
</organism>
<dbReference type="PROSITE" id="PS51186">
    <property type="entry name" value="GNAT"/>
    <property type="match status" value="1"/>
</dbReference>
<dbReference type="SUPFAM" id="SSF55729">
    <property type="entry name" value="Acyl-CoA N-acyltransferases (Nat)"/>
    <property type="match status" value="1"/>
</dbReference>
<dbReference type="GO" id="GO:0031415">
    <property type="term" value="C:NatA complex"/>
    <property type="evidence" value="ECO:0007669"/>
    <property type="project" value="TreeGrafter"/>
</dbReference>
<dbReference type="GO" id="GO:0007064">
    <property type="term" value="P:mitotic sister chromatid cohesion"/>
    <property type="evidence" value="ECO:0007669"/>
    <property type="project" value="TreeGrafter"/>
</dbReference>
<dbReference type="InterPro" id="IPR000182">
    <property type="entry name" value="GNAT_dom"/>
</dbReference>
<evidence type="ECO:0000313" key="5">
    <source>
        <dbReference type="Proteomes" id="UP000271241"/>
    </source>
</evidence>
<dbReference type="OrthoDB" id="47374at2759"/>
<dbReference type="Pfam" id="PF00583">
    <property type="entry name" value="Acetyltransf_1"/>
    <property type="match status" value="1"/>
</dbReference>
<evidence type="ECO:0000259" key="3">
    <source>
        <dbReference type="PROSITE" id="PS51186"/>
    </source>
</evidence>
<dbReference type="EMBL" id="KZ992428">
    <property type="protein sequence ID" value="RKP11065.1"/>
    <property type="molecule type" value="Genomic_DNA"/>
</dbReference>
<gene>
    <name evidence="4" type="ORF">THASP1DRAFT_27164</name>
</gene>
<protein>
    <submittedName>
        <fullName evidence="4">Nat13 protein</fullName>
    </submittedName>
</protein>
<dbReference type="CDD" id="cd04301">
    <property type="entry name" value="NAT_SF"/>
    <property type="match status" value="1"/>
</dbReference>
<feature type="domain" description="N-acetyltransferase" evidence="3">
    <location>
        <begin position="18"/>
        <end position="171"/>
    </location>
</feature>
<keyword evidence="1" id="KW-0808">Transferase</keyword>
<dbReference type="PANTHER" id="PTHR42919:SF8">
    <property type="entry name" value="N-ALPHA-ACETYLTRANSFERASE 50"/>
    <property type="match status" value="1"/>
</dbReference>
<keyword evidence="2" id="KW-0012">Acyltransferase</keyword>
<dbReference type="PANTHER" id="PTHR42919">
    <property type="entry name" value="N-ALPHA-ACETYLTRANSFERASE"/>
    <property type="match status" value="1"/>
</dbReference>
<reference evidence="5" key="1">
    <citation type="journal article" date="2018" name="Nat. Microbiol.">
        <title>Leveraging single-cell genomics to expand the fungal tree of life.</title>
        <authorList>
            <person name="Ahrendt S.R."/>
            <person name="Quandt C.A."/>
            <person name="Ciobanu D."/>
            <person name="Clum A."/>
            <person name="Salamov A."/>
            <person name="Andreopoulos B."/>
            <person name="Cheng J.F."/>
            <person name="Woyke T."/>
            <person name="Pelin A."/>
            <person name="Henrissat B."/>
            <person name="Reynolds N.K."/>
            <person name="Benny G.L."/>
            <person name="Smith M.E."/>
            <person name="James T.Y."/>
            <person name="Grigoriev I.V."/>
        </authorList>
    </citation>
    <scope>NUCLEOTIDE SEQUENCE [LARGE SCALE GENOMIC DNA]</scope>
    <source>
        <strain evidence="5">RSA 1356</strain>
    </source>
</reference>
<evidence type="ECO:0000313" key="4">
    <source>
        <dbReference type="EMBL" id="RKP11065.1"/>
    </source>
</evidence>
<accession>A0A4P9XXF9</accession>
<dbReference type="GO" id="GO:0016747">
    <property type="term" value="F:acyltransferase activity, transferring groups other than amino-acyl groups"/>
    <property type="evidence" value="ECO:0007669"/>
    <property type="project" value="InterPro"/>
</dbReference>
<keyword evidence="5" id="KW-1185">Reference proteome</keyword>
<evidence type="ECO:0000256" key="1">
    <source>
        <dbReference type="ARBA" id="ARBA00022679"/>
    </source>
</evidence>
<name>A0A4P9XXF9_9FUNG</name>
<dbReference type="Gene3D" id="3.40.630.30">
    <property type="match status" value="1"/>
</dbReference>
<dbReference type="InterPro" id="IPR051556">
    <property type="entry name" value="N-term/lysine_N-AcTrnsfr"/>
</dbReference>
<dbReference type="Proteomes" id="UP000271241">
    <property type="component" value="Unassembled WGS sequence"/>
</dbReference>
<dbReference type="InterPro" id="IPR016181">
    <property type="entry name" value="Acyl_CoA_acyltransferase"/>
</dbReference>
<dbReference type="FunFam" id="3.40.630.30:FF:000006">
    <property type="entry name" value="Putative n-alpha-acetyltransferase 50"/>
    <property type="match status" value="1"/>
</dbReference>
<dbReference type="AlphaFoldDB" id="A0A4P9XXF9"/>
<evidence type="ECO:0000256" key="2">
    <source>
        <dbReference type="ARBA" id="ARBA00023315"/>
    </source>
</evidence>